<evidence type="ECO:0000313" key="1">
    <source>
        <dbReference type="EMBL" id="RIV17560.1"/>
    </source>
</evidence>
<reference evidence="1 2" key="1">
    <citation type="submission" date="2018-08" db="EMBL/GenBank/DDBJ databases">
        <title>Fibrisoma montanum sp. nov., isolated from Danxia mountain soil.</title>
        <authorList>
            <person name="Huang Y."/>
        </authorList>
    </citation>
    <scope>NUCLEOTIDE SEQUENCE [LARGE SCALE GENOMIC DNA]</scope>
    <source>
        <strain evidence="1 2">HYT19</strain>
    </source>
</reference>
<organism evidence="1 2">
    <name type="scientific">Fibrisoma montanum</name>
    <dbReference type="NCBI Taxonomy" id="2305895"/>
    <lineage>
        <taxon>Bacteria</taxon>
        <taxon>Pseudomonadati</taxon>
        <taxon>Bacteroidota</taxon>
        <taxon>Cytophagia</taxon>
        <taxon>Cytophagales</taxon>
        <taxon>Spirosomataceae</taxon>
        <taxon>Fibrisoma</taxon>
    </lineage>
</organism>
<gene>
    <name evidence="1" type="ORF">DYU11_31430</name>
</gene>
<name>A0A418LWA2_9BACT</name>
<evidence type="ECO:0000313" key="2">
    <source>
        <dbReference type="Proteomes" id="UP000283523"/>
    </source>
</evidence>
<accession>A0A418LWA2</accession>
<dbReference type="AlphaFoldDB" id="A0A418LWA2"/>
<sequence>MKVKKRISFYDNVVDLNKEIIRENARMTPEECWNAFIKLRRLYYGLTTPPEKLRKQITISKTAWT</sequence>
<keyword evidence="2" id="KW-1185">Reference proteome</keyword>
<proteinExistence type="predicted"/>
<dbReference type="EMBL" id="QXED01000017">
    <property type="protein sequence ID" value="RIV17560.1"/>
    <property type="molecule type" value="Genomic_DNA"/>
</dbReference>
<comment type="caution">
    <text evidence="1">The sequence shown here is derived from an EMBL/GenBank/DDBJ whole genome shotgun (WGS) entry which is preliminary data.</text>
</comment>
<dbReference type="Proteomes" id="UP000283523">
    <property type="component" value="Unassembled WGS sequence"/>
</dbReference>
<protein>
    <submittedName>
        <fullName evidence="1">Uncharacterized protein</fullName>
    </submittedName>
</protein>